<gene>
    <name evidence="2" type="ORF">D7318_10950</name>
    <name evidence="1" type="ORF">D7319_09770</name>
</gene>
<dbReference type="Proteomes" id="UP000275024">
    <property type="component" value="Unassembled WGS sequence"/>
</dbReference>
<dbReference type="RefSeq" id="WP_120696741.1">
    <property type="nucleotide sequence ID" value="NZ_RBDX01000006.1"/>
</dbReference>
<organism evidence="1 4">
    <name type="scientific">Streptomyces radicis</name>
    <dbReference type="NCBI Taxonomy" id="1750517"/>
    <lineage>
        <taxon>Bacteria</taxon>
        <taxon>Bacillati</taxon>
        <taxon>Actinomycetota</taxon>
        <taxon>Actinomycetes</taxon>
        <taxon>Kitasatosporales</taxon>
        <taxon>Streptomycetaceae</taxon>
        <taxon>Streptomyces</taxon>
    </lineage>
</organism>
<evidence type="ECO:0000313" key="4">
    <source>
        <dbReference type="Proteomes" id="UP000275024"/>
    </source>
</evidence>
<dbReference type="Proteomes" id="UP000268652">
    <property type="component" value="Unassembled WGS sequence"/>
</dbReference>
<dbReference type="EMBL" id="RBDX01000006">
    <property type="protein sequence ID" value="RKN10059.1"/>
    <property type="molecule type" value="Genomic_DNA"/>
</dbReference>
<name>A0A3A9WBG2_9ACTN</name>
<dbReference type="AlphaFoldDB" id="A0A3A9WBG2"/>
<comment type="caution">
    <text evidence="1">The sequence shown here is derived from an EMBL/GenBank/DDBJ whole genome shotgun (WGS) entry which is preliminary data.</text>
</comment>
<reference evidence="3 4" key="1">
    <citation type="submission" date="2018-09" db="EMBL/GenBank/DDBJ databases">
        <title>Streptomyces sp. nov. DS1-2, an endophytic actinomycete isolated from roots of Dendrobium scabrilingue.</title>
        <authorList>
            <person name="Kuncharoen N."/>
            <person name="Kudo T."/>
            <person name="Ohkuma M."/>
            <person name="Yuki M."/>
            <person name="Tanasupawat S."/>
        </authorList>
    </citation>
    <scope>NUCLEOTIDE SEQUENCE [LARGE SCALE GENOMIC DNA]</scope>
    <source>
        <strain evidence="1 4">AZ1-7</strain>
        <strain evidence="2 3">DS1-2</strain>
    </source>
</reference>
<evidence type="ECO:0000313" key="1">
    <source>
        <dbReference type="EMBL" id="RKN10059.1"/>
    </source>
</evidence>
<accession>A0A3A9WBG2</accession>
<protein>
    <submittedName>
        <fullName evidence="1">Uncharacterized protein</fullName>
    </submittedName>
</protein>
<dbReference type="OrthoDB" id="4238078at2"/>
<dbReference type="EMBL" id="RBDY01000006">
    <property type="protein sequence ID" value="RKN24401.1"/>
    <property type="molecule type" value="Genomic_DNA"/>
</dbReference>
<sequence>MTEWVAAFEHPEGGWIPLDMESVNAAEEAAQRIADRGGAENQEYAELVYPELKAIRDGALERGASPVMAFVPETPSPTRPLVVVTVFVAPVDVGEERTLENIARLVRRPREFRYREPLIDEVELPAGQALRVHELVVNEEGDDERRVLMEYVTHYVIVPDYPKGVFEMTVTWASPAIGPELAQTADEMAASLTVSREPGEGEG</sequence>
<proteinExistence type="predicted"/>
<keyword evidence="3" id="KW-1185">Reference proteome</keyword>
<evidence type="ECO:0000313" key="2">
    <source>
        <dbReference type="EMBL" id="RKN24401.1"/>
    </source>
</evidence>
<evidence type="ECO:0000313" key="3">
    <source>
        <dbReference type="Proteomes" id="UP000268652"/>
    </source>
</evidence>